<evidence type="ECO:0000256" key="2">
    <source>
        <dbReference type="ARBA" id="ARBA00022676"/>
    </source>
</evidence>
<dbReference type="FunFam" id="3.40.50.2000:FF:000072">
    <property type="entry name" value="Glycosyl transferase"/>
    <property type="match status" value="1"/>
</dbReference>
<comment type="similarity">
    <text evidence="1">Belongs to the glycosyltransferase 28 family.</text>
</comment>
<evidence type="ECO:0000259" key="5">
    <source>
        <dbReference type="Pfam" id="PF21036"/>
    </source>
</evidence>
<name>A0A5J6GK33_STRKN</name>
<dbReference type="RefSeq" id="WP_055547679.1">
    <property type="nucleotide sequence ID" value="NZ_CP023699.1"/>
</dbReference>
<dbReference type="KEGG" id="ska:CP970_39770"/>
<dbReference type="CDD" id="cd03784">
    <property type="entry name" value="GT1_Gtf-like"/>
    <property type="match status" value="1"/>
</dbReference>
<dbReference type="SUPFAM" id="SSF53756">
    <property type="entry name" value="UDP-Glycosyltransferase/glycogen phosphorylase"/>
    <property type="match status" value="1"/>
</dbReference>
<dbReference type="InterPro" id="IPR002213">
    <property type="entry name" value="UDP_glucos_trans"/>
</dbReference>
<sequence length="377" mass="39485">MRALFVTSPVLSHIFPTIPVAHALRAAGHEVRYAAGEALDAVTAAGLHAVDVTPGVDYEKVWVPEGTEDPMHVRDAGVEFLAELFGRVSGVEVDGVLAAARSYRPDLIVHSAAQGAGALAAAALGIPCVELPLGPADSDPRLAGLLREAMKDDYARHGVTGTPRGTVRINTVPRRLSALLPGGERPENEWAMRYVPYNGGGVLPEWLARPTERPRIAVTLGSIGAQWGGITVLAPLMAAAGQVDAEFVLTLGGGDVELLGELPENVRAVEWVPLAPLLETCAGIIHHAGSGTLLTALTLGVPQCVIPDGAYQQANTELLVGSGAGFAVAPDELGATECRRLLEDGELRAAAEGIRDELPRTMPSPASLVPRWEELVA</sequence>
<dbReference type="EMBL" id="CP023699">
    <property type="protein sequence ID" value="QEU96260.1"/>
    <property type="molecule type" value="Genomic_DNA"/>
</dbReference>
<keyword evidence="3" id="KW-0808">Transferase</keyword>
<keyword evidence="7" id="KW-1185">Reference proteome</keyword>
<dbReference type="GO" id="GO:0017000">
    <property type="term" value="P:antibiotic biosynthetic process"/>
    <property type="evidence" value="ECO:0007669"/>
    <property type="project" value="UniProtKB-ARBA"/>
</dbReference>
<organism evidence="6 7">
    <name type="scientific">Streptomyces kanamyceticus</name>
    <dbReference type="NCBI Taxonomy" id="1967"/>
    <lineage>
        <taxon>Bacteria</taxon>
        <taxon>Bacillati</taxon>
        <taxon>Actinomycetota</taxon>
        <taxon>Actinomycetes</taxon>
        <taxon>Kitasatosporales</taxon>
        <taxon>Streptomycetaceae</taxon>
        <taxon>Streptomyces</taxon>
    </lineage>
</organism>
<feature type="domain" description="Erythromycin biosynthesis protein CIII-like N-terminal" evidence="5">
    <location>
        <begin position="23"/>
        <end position="221"/>
    </location>
</feature>
<dbReference type="Pfam" id="PF06722">
    <property type="entry name" value="EryCIII-like_C"/>
    <property type="match status" value="1"/>
</dbReference>
<protein>
    <submittedName>
        <fullName evidence="6">DUF1205 domain-containing protein</fullName>
    </submittedName>
</protein>
<accession>A0A5J6GK33</accession>
<proteinExistence type="inferred from homology"/>
<dbReference type="InterPro" id="IPR048284">
    <property type="entry name" value="EryCIII-like_N"/>
</dbReference>
<dbReference type="Proteomes" id="UP000325529">
    <property type="component" value="Chromosome"/>
</dbReference>
<dbReference type="PANTHER" id="PTHR48050:SF13">
    <property type="entry name" value="STEROL 3-BETA-GLUCOSYLTRANSFERASE UGT80A2"/>
    <property type="match status" value="1"/>
</dbReference>
<dbReference type="AlphaFoldDB" id="A0A5J6GK33"/>
<dbReference type="OrthoDB" id="3863369at2"/>
<keyword evidence="2" id="KW-0328">Glycosyltransferase</keyword>
<feature type="domain" description="Erythromycin biosynthesis protein CIII-like C-terminal" evidence="4">
    <location>
        <begin position="236"/>
        <end position="375"/>
    </location>
</feature>
<gene>
    <name evidence="6" type="ORF">CP970_39770</name>
</gene>
<evidence type="ECO:0000259" key="4">
    <source>
        <dbReference type="Pfam" id="PF06722"/>
    </source>
</evidence>
<dbReference type="Gene3D" id="3.40.50.2000">
    <property type="entry name" value="Glycogen Phosphorylase B"/>
    <property type="match status" value="2"/>
</dbReference>
<dbReference type="GO" id="GO:0016758">
    <property type="term" value="F:hexosyltransferase activity"/>
    <property type="evidence" value="ECO:0007669"/>
    <property type="project" value="UniProtKB-ARBA"/>
</dbReference>
<evidence type="ECO:0000256" key="1">
    <source>
        <dbReference type="ARBA" id="ARBA00006962"/>
    </source>
</evidence>
<evidence type="ECO:0000256" key="3">
    <source>
        <dbReference type="ARBA" id="ARBA00022679"/>
    </source>
</evidence>
<dbReference type="InterPro" id="IPR050426">
    <property type="entry name" value="Glycosyltransferase_28"/>
</dbReference>
<dbReference type="InterPro" id="IPR010610">
    <property type="entry name" value="EryCIII-like_C"/>
</dbReference>
<evidence type="ECO:0000313" key="7">
    <source>
        <dbReference type="Proteomes" id="UP000325529"/>
    </source>
</evidence>
<evidence type="ECO:0000313" key="6">
    <source>
        <dbReference type="EMBL" id="QEU96260.1"/>
    </source>
</evidence>
<dbReference type="GO" id="GO:0008194">
    <property type="term" value="F:UDP-glycosyltransferase activity"/>
    <property type="evidence" value="ECO:0007669"/>
    <property type="project" value="InterPro"/>
</dbReference>
<dbReference type="PANTHER" id="PTHR48050">
    <property type="entry name" value="STEROL 3-BETA-GLUCOSYLTRANSFERASE"/>
    <property type="match status" value="1"/>
</dbReference>
<dbReference type="Pfam" id="PF21036">
    <property type="entry name" value="EryCIII-like_N"/>
    <property type="match status" value="1"/>
</dbReference>
<reference evidence="6 7" key="1">
    <citation type="submission" date="2017-09" db="EMBL/GenBank/DDBJ databases">
        <authorList>
            <person name="Lee N."/>
            <person name="Cho B.-K."/>
        </authorList>
    </citation>
    <scope>NUCLEOTIDE SEQUENCE [LARGE SCALE GENOMIC DNA]</scope>
    <source>
        <strain evidence="6 7">ATCC 12853</strain>
    </source>
</reference>